<protein>
    <submittedName>
        <fullName evidence="2">SVMP</fullName>
    </submittedName>
</protein>
<evidence type="ECO:0000313" key="1">
    <source>
        <dbReference type="Proteomes" id="UP000492821"/>
    </source>
</evidence>
<dbReference type="AlphaFoldDB" id="A0A7E4ZYN0"/>
<organism evidence="1 2">
    <name type="scientific">Panagrellus redivivus</name>
    <name type="common">Microworm</name>
    <dbReference type="NCBI Taxonomy" id="6233"/>
    <lineage>
        <taxon>Eukaryota</taxon>
        <taxon>Metazoa</taxon>
        <taxon>Ecdysozoa</taxon>
        <taxon>Nematoda</taxon>
        <taxon>Chromadorea</taxon>
        <taxon>Rhabditida</taxon>
        <taxon>Tylenchina</taxon>
        <taxon>Panagrolaimomorpha</taxon>
        <taxon>Panagrolaimoidea</taxon>
        <taxon>Panagrolaimidae</taxon>
        <taxon>Panagrellus</taxon>
    </lineage>
</organism>
<reference evidence="2" key="2">
    <citation type="submission" date="2020-10" db="UniProtKB">
        <authorList>
            <consortium name="WormBaseParasite"/>
        </authorList>
    </citation>
    <scope>IDENTIFICATION</scope>
</reference>
<dbReference type="WBParaSite" id="Pan_g3353.t1">
    <property type="protein sequence ID" value="Pan_g3353.t1"/>
    <property type="gene ID" value="Pan_g3353"/>
</dbReference>
<dbReference type="Proteomes" id="UP000492821">
    <property type="component" value="Unassembled WGS sequence"/>
</dbReference>
<reference evidence="1" key="1">
    <citation type="journal article" date="2013" name="Genetics">
        <title>The draft genome and transcriptome of Panagrellus redivivus are shaped by the harsh demands of a free-living lifestyle.</title>
        <authorList>
            <person name="Srinivasan J."/>
            <person name="Dillman A.R."/>
            <person name="Macchietto M.G."/>
            <person name="Heikkinen L."/>
            <person name="Lakso M."/>
            <person name="Fracchia K.M."/>
            <person name="Antoshechkin I."/>
            <person name="Mortazavi A."/>
            <person name="Wong G."/>
            <person name="Sternberg P.W."/>
        </authorList>
    </citation>
    <scope>NUCLEOTIDE SEQUENCE [LARGE SCALE GENOMIC DNA]</scope>
    <source>
        <strain evidence="1">MT8872</strain>
    </source>
</reference>
<name>A0A7E4ZYN0_PANRE</name>
<keyword evidence="1" id="KW-1185">Reference proteome</keyword>
<sequence length="27" mass="2998">KCQLDTACKLTGCNLWHPKRNVIRAGA</sequence>
<proteinExistence type="predicted"/>
<accession>A0A7E4ZYN0</accession>
<evidence type="ECO:0000313" key="2">
    <source>
        <dbReference type="WBParaSite" id="Pan_g3353.t1"/>
    </source>
</evidence>